<protein>
    <submittedName>
        <fullName evidence="2">Uncharacterized protein</fullName>
    </submittedName>
</protein>
<evidence type="ECO:0000313" key="2">
    <source>
        <dbReference type="EMBL" id="OAK51518.1"/>
    </source>
</evidence>
<dbReference type="AlphaFoldDB" id="A0A177Y8P6"/>
<name>A0A177Y8P6_9NOCA</name>
<evidence type="ECO:0000313" key="3">
    <source>
        <dbReference type="Proteomes" id="UP000077519"/>
    </source>
</evidence>
<organism evidence="2 3">
    <name type="scientific">Rhodococcoides kyotonense</name>
    <dbReference type="NCBI Taxonomy" id="398843"/>
    <lineage>
        <taxon>Bacteria</taxon>
        <taxon>Bacillati</taxon>
        <taxon>Actinomycetota</taxon>
        <taxon>Actinomycetes</taxon>
        <taxon>Mycobacteriales</taxon>
        <taxon>Nocardiaceae</taxon>
        <taxon>Rhodococcoides</taxon>
    </lineage>
</organism>
<dbReference type="Proteomes" id="UP000077519">
    <property type="component" value="Unassembled WGS sequence"/>
</dbReference>
<gene>
    <name evidence="2" type="ORF">A3K89_11310</name>
</gene>
<reference evidence="2 3" key="1">
    <citation type="submission" date="2016-03" db="EMBL/GenBank/DDBJ databases">
        <title>Genome sequence of Rhodococcus kyotonensis KB10.</title>
        <authorList>
            <person name="Jeong H."/>
            <person name="Hong C.E."/>
            <person name="Jo S.H."/>
            <person name="Park J.M."/>
        </authorList>
    </citation>
    <scope>NUCLEOTIDE SEQUENCE [LARGE SCALE GENOMIC DNA]</scope>
    <source>
        <strain evidence="2 3">KB10</strain>
    </source>
</reference>
<keyword evidence="3" id="KW-1185">Reference proteome</keyword>
<keyword evidence="1" id="KW-0472">Membrane</keyword>
<dbReference type="RefSeq" id="WP_068430739.1">
    <property type="nucleotide sequence ID" value="NZ_LVHI01000038.1"/>
</dbReference>
<accession>A0A177Y8P6</accession>
<comment type="caution">
    <text evidence="2">The sequence shown here is derived from an EMBL/GenBank/DDBJ whole genome shotgun (WGS) entry which is preliminary data.</text>
</comment>
<feature type="transmembrane region" description="Helical" evidence="1">
    <location>
        <begin position="65"/>
        <end position="85"/>
    </location>
</feature>
<sequence>MSMRDRLIRAEPSTLVFGDPHTAADGATIIAVSSVRSDGSRTAAGLFVVVDGKCTWTPAVDQTRIAMFGIAVGLVAATISALAVLRRPPWPDLTGTVRINS</sequence>
<evidence type="ECO:0000256" key="1">
    <source>
        <dbReference type="SAM" id="Phobius"/>
    </source>
</evidence>
<proteinExistence type="predicted"/>
<keyword evidence="1" id="KW-0812">Transmembrane</keyword>
<keyword evidence="1" id="KW-1133">Transmembrane helix</keyword>
<dbReference type="EMBL" id="LVHI01000038">
    <property type="protein sequence ID" value="OAK51518.1"/>
    <property type="molecule type" value="Genomic_DNA"/>
</dbReference>